<dbReference type="InterPro" id="IPR002921">
    <property type="entry name" value="Fungal_lipase-type"/>
</dbReference>
<keyword evidence="12" id="KW-0472">Membrane</keyword>
<dbReference type="GO" id="GO:0046872">
    <property type="term" value="F:metal ion binding"/>
    <property type="evidence" value="ECO:0007669"/>
    <property type="project" value="UniProtKB-KW"/>
</dbReference>
<keyword evidence="7" id="KW-0378">Hydrolase</keyword>
<feature type="region of interest" description="Disordered" evidence="15">
    <location>
        <begin position="1049"/>
        <end position="1079"/>
    </location>
</feature>
<evidence type="ECO:0000256" key="13">
    <source>
        <dbReference type="ARBA" id="ARBA00024531"/>
    </source>
</evidence>
<comment type="cofactor">
    <cofactor evidence="1">
        <name>Ca(2+)</name>
        <dbReference type="ChEBI" id="CHEBI:29108"/>
    </cofactor>
</comment>
<evidence type="ECO:0000259" key="16">
    <source>
        <dbReference type="Pfam" id="PF01764"/>
    </source>
</evidence>
<dbReference type="Proteomes" id="UP000308768">
    <property type="component" value="Unassembled WGS sequence"/>
</dbReference>
<feature type="region of interest" description="Disordered" evidence="15">
    <location>
        <begin position="862"/>
        <end position="897"/>
    </location>
</feature>
<comment type="caution">
    <text evidence="17">The sequence shown here is derived from an EMBL/GenBank/DDBJ whole genome shotgun (WGS) entry which is preliminary data.</text>
</comment>
<evidence type="ECO:0000256" key="2">
    <source>
        <dbReference type="ARBA" id="ARBA00004651"/>
    </source>
</evidence>
<dbReference type="GO" id="GO:0019369">
    <property type="term" value="P:arachidonate metabolic process"/>
    <property type="evidence" value="ECO:0007669"/>
    <property type="project" value="TreeGrafter"/>
</dbReference>
<feature type="domain" description="Fungal lipase-type" evidence="16">
    <location>
        <begin position="771"/>
        <end position="867"/>
    </location>
</feature>
<evidence type="ECO:0000256" key="7">
    <source>
        <dbReference type="ARBA" id="ARBA00022801"/>
    </source>
</evidence>
<dbReference type="GO" id="GO:0005886">
    <property type="term" value="C:plasma membrane"/>
    <property type="evidence" value="ECO:0007669"/>
    <property type="project" value="UniProtKB-SubCell"/>
</dbReference>
<keyword evidence="11" id="KW-0443">Lipid metabolism</keyword>
<proteinExistence type="predicted"/>
<dbReference type="SUPFAM" id="SSF53474">
    <property type="entry name" value="alpha/beta-Hydrolases"/>
    <property type="match status" value="1"/>
</dbReference>
<feature type="region of interest" description="Disordered" evidence="15">
    <location>
        <begin position="430"/>
        <end position="483"/>
    </location>
</feature>
<dbReference type="PANTHER" id="PTHR45792:SF7">
    <property type="entry name" value="PUTATIVE (AFU_ORTHOLOGUE AFUA_6G02710)-RELATED"/>
    <property type="match status" value="1"/>
</dbReference>
<keyword evidence="3" id="KW-1003">Cell membrane</keyword>
<comment type="catalytic activity">
    <reaction evidence="13">
        <text>a 1,2-diacyl-sn-glycerol + H2O = a 2-acylglycerol + a fatty acid + H(+)</text>
        <dbReference type="Rhea" id="RHEA:33275"/>
        <dbReference type="ChEBI" id="CHEBI:15377"/>
        <dbReference type="ChEBI" id="CHEBI:15378"/>
        <dbReference type="ChEBI" id="CHEBI:17389"/>
        <dbReference type="ChEBI" id="CHEBI:17815"/>
        <dbReference type="ChEBI" id="CHEBI:28868"/>
        <dbReference type="EC" id="3.1.1.116"/>
    </reaction>
    <physiologicalReaction direction="left-to-right" evidence="13">
        <dbReference type="Rhea" id="RHEA:33276"/>
    </physiologicalReaction>
</comment>
<dbReference type="OrthoDB" id="438440at2759"/>
<sequence>LFDDRPSILNSTDPSNRNSLAVLAQASVQPTLLPPSVASAVSLATRTSSFGLSVSSFFGNLAINGARTGTLAGLELSRSLLEKIVERAGQDVADRSLGPMGKAAAEGVLGKSLGTIHSAVTYASFFAAAAFRLTSTAVTSTTLLSQNVLSSVDAILGDTESSRAIAAIVSFAQRDLRNPKTGLDGEAVSFTELMSGLVTFVLLQRWGQERSEREIRDGAGEEDVWDIVMPSSFVSVDSRSEVLEAMPRGHNASGAYDQDPYDTSTQHDSADFSTRLMQQLKPGASVSITSVTTDIVTVEVRGEVPNEIMPPRDYTIVERTVQYSPEQAKVHTLVFHSQAKNIRHKRWSSIDIDLGQQRDTGLQAQAHGSMESVMAMRHNACAPSITDTQIGRDTEPFSARSVDASFKAVAAPHPSHQLRSNHHFAQAKDVVGHDMPPDEPMTRANQKRSRTPSNLRKSLEQPSVENSQLHSSPGLKYRKSSVPDTVNDIEKKLSFRQSLKRGASGTSLAKLWNRDAALTPVSPTKPAKKGLGRPPNPIPLTLDRLTRETPGETNYARAPQYGYALLNKPSEEIQYSMQKRRRESRSSSSVFSEGSSRSPSPDAAHTEDFLPAHSSTENSHQRATLSDADANTLRPEPSLTALVLSHRYGRHEMDTRTPELRRTGILFGQYPAGSLVHNLTRFDRFSSASYGSSFLRFIGLQAADAISSELSADLHHREHLSFAKHTGLPPSTILLSSFVDPSGGTDSSGNTDTGVPLVHYVSLDHESRAVVLTCRGTLGFEDVLTDAACDYDLMEWRGRQYQCHKGIYASARRLLEGRGGRVMAVIKAALEEFPEYGLVLCGHSLGGGVAAILAILVSEPNPSPADRERRPFVTASSHVPTQRLRLTDSTPPPTRAVPANVRLPSNRPIHVYTYGSPAIISPSLSRATRGLVTSVVNNHDFVPYFSIALLHDLQAIALAFKADTGDAKGEIKRRVWDGVVGGLKGAWRQGVRDGAAVQVEGDGEEDHWPWAALKSLRACMLSDKLVPPGDIFVVETTSVLQRDAFVAASAPTSTSRTTHPADDDANETAKGRPGPKIAGRPATRAKLIYIHDIETRFREIRFGARMFSDHSPVGYQRALEALERGVC</sequence>
<evidence type="ECO:0000256" key="8">
    <source>
        <dbReference type="ARBA" id="ARBA00022837"/>
    </source>
</evidence>
<feature type="compositionally biased region" description="Low complexity" evidence="15">
    <location>
        <begin position="586"/>
        <end position="600"/>
    </location>
</feature>
<evidence type="ECO:0000256" key="4">
    <source>
        <dbReference type="ARBA" id="ARBA00022553"/>
    </source>
</evidence>
<dbReference type="EC" id="3.1.1.116" evidence="14"/>
<feature type="region of interest" description="Disordered" evidence="15">
    <location>
        <begin position="248"/>
        <end position="268"/>
    </location>
</feature>
<feature type="compositionally biased region" description="Polar residues" evidence="15">
    <location>
        <begin position="451"/>
        <end position="471"/>
    </location>
</feature>
<dbReference type="InterPro" id="IPR052214">
    <property type="entry name" value="DAG_Lipase-Related"/>
</dbReference>
<dbReference type="Pfam" id="PF01764">
    <property type="entry name" value="Lipase_3"/>
    <property type="match status" value="1"/>
</dbReference>
<dbReference type="GO" id="GO:0016298">
    <property type="term" value="F:lipase activity"/>
    <property type="evidence" value="ECO:0007669"/>
    <property type="project" value="TreeGrafter"/>
</dbReference>
<feature type="non-terminal residue" evidence="17">
    <location>
        <position position="1"/>
    </location>
</feature>
<feature type="compositionally biased region" description="Polar residues" evidence="15">
    <location>
        <begin position="613"/>
        <end position="624"/>
    </location>
</feature>
<keyword evidence="5" id="KW-0812">Transmembrane</keyword>
<dbReference type="CDD" id="cd00519">
    <property type="entry name" value="Lipase_3"/>
    <property type="match status" value="1"/>
</dbReference>
<evidence type="ECO:0000256" key="10">
    <source>
        <dbReference type="ARBA" id="ARBA00022989"/>
    </source>
</evidence>
<name>A0A4U0WST0_9PEZI</name>
<reference evidence="17 18" key="1">
    <citation type="submission" date="2017-03" db="EMBL/GenBank/DDBJ databases">
        <title>Genomes of endolithic fungi from Antarctica.</title>
        <authorList>
            <person name="Coleine C."/>
            <person name="Masonjones S."/>
            <person name="Stajich J.E."/>
        </authorList>
    </citation>
    <scope>NUCLEOTIDE SEQUENCE [LARGE SCALE GENOMIC DNA]</scope>
    <source>
        <strain evidence="17 18">CCFEE 5187</strain>
    </source>
</reference>
<keyword evidence="6" id="KW-0479">Metal-binding</keyword>
<feature type="compositionally biased region" description="Low complexity" evidence="15">
    <location>
        <begin position="1049"/>
        <end position="1058"/>
    </location>
</feature>
<dbReference type="GO" id="GO:0046340">
    <property type="term" value="P:diacylglycerol catabolic process"/>
    <property type="evidence" value="ECO:0007669"/>
    <property type="project" value="TreeGrafter"/>
</dbReference>
<keyword evidence="10" id="KW-1133">Transmembrane helix</keyword>
<evidence type="ECO:0000256" key="11">
    <source>
        <dbReference type="ARBA" id="ARBA00023098"/>
    </source>
</evidence>
<comment type="subcellular location">
    <subcellularLocation>
        <location evidence="2">Cell membrane</location>
        <topology evidence="2">Multi-pass membrane protein</topology>
    </subcellularLocation>
</comment>
<dbReference type="Gene3D" id="3.40.50.1820">
    <property type="entry name" value="alpha/beta hydrolase"/>
    <property type="match status" value="1"/>
</dbReference>
<feature type="region of interest" description="Disordered" evidence="15">
    <location>
        <begin position="575"/>
        <end position="608"/>
    </location>
</feature>
<evidence type="ECO:0000256" key="5">
    <source>
        <dbReference type="ARBA" id="ARBA00022692"/>
    </source>
</evidence>
<dbReference type="PANTHER" id="PTHR45792">
    <property type="entry name" value="DIACYLGLYCEROL LIPASE HOMOLOG-RELATED"/>
    <property type="match status" value="1"/>
</dbReference>
<evidence type="ECO:0000313" key="18">
    <source>
        <dbReference type="Proteomes" id="UP000308768"/>
    </source>
</evidence>
<gene>
    <name evidence="17" type="ORF">B0A49_08199</name>
</gene>
<feature type="region of interest" description="Disordered" evidence="15">
    <location>
        <begin position="519"/>
        <end position="563"/>
    </location>
</feature>
<evidence type="ECO:0000256" key="14">
    <source>
        <dbReference type="ARBA" id="ARBA00026104"/>
    </source>
</evidence>
<evidence type="ECO:0000256" key="9">
    <source>
        <dbReference type="ARBA" id="ARBA00022963"/>
    </source>
</evidence>
<evidence type="ECO:0000256" key="1">
    <source>
        <dbReference type="ARBA" id="ARBA00001913"/>
    </source>
</evidence>
<keyword evidence="4" id="KW-0597">Phosphoprotein</keyword>
<evidence type="ECO:0000313" key="17">
    <source>
        <dbReference type="EMBL" id="TKA65543.1"/>
    </source>
</evidence>
<evidence type="ECO:0000256" key="15">
    <source>
        <dbReference type="SAM" id="MobiDB-lite"/>
    </source>
</evidence>
<feature type="compositionally biased region" description="Basic and acidic residues" evidence="15">
    <location>
        <begin position="1059"/>
        <end position="1070"/>
    </location>
</feature>
<dbReference type="AlphaFoldDB" id="A0A4U0WST0"/>
<protein>
    <recommendedName>
        <fullName evidence="14">sn-1-specific diacylglycerol lipase</fullName>
        <ecNumber evidence="14">3.1.1.116</ecNumber>
    </recommendedName>
</protein>
<feature type="region of interest" description="Disordered" evidence="15">
    <location>
        <begin position="613"/>
        <end position="632"/>
    </location>
</feature>
<evidence type="ECO:0000256" key="12">
    <source>
        <dbReference type="ARBA" id="ARBA00023136"/>
    </source>
</evidence>
<dbReference type="InterPro" id="IPR029058">
    <property type="entry name" value="AB_hydrolase_fold"/>
</dbReference>
<evidence type="ECO:0000256" key="3">
    <source>
        <dbReference type="ARBA" id="ARBA00022475"/>
    </source>
</evidence>
<keyword evidence="18" id="KW-1185">Reference proteome</keyword>
<keyword evidence="8" id="KW-0106">Calcium</keyword>
<keyword evidence="9" id="KW-0442">Lipid degradation</keyword>
<evidence type="ECO:0000256" key="6">
    <source>
        <dbReference type="ARBA" id="ARBA00022723"/>
    </source>
</evidence>
<accession>A0A4U0WST0</accession>
<organism evidence="17 18">
    <name type="scientific">Cryomyces minteri</name>
    <dbReference type="NCBI Taxonomy" id="331657"/>
    <lineage>
        <taxon>Eukaryota</taxon>
        <taxon>Fungi</taxon>
        <taxon>Dikarya</taxon>
        <taxon>Ascomycota</taxon>
        <taxon>Pezizomycotina</taxon>
        <taxon>Dothideomycetes</taxon>
        <taxon>Dothideomycetes incertae sedis</taxon>
        <taxon>Cryomyces</taxon>
    </lineage>
</organism>
<dbReference type="EMBL" id="NAJN01001129">
    <property type="protein sequence ID" value="TKA65543.1"/>
    <property type="molecule type" value="Genomic_DNA"/>
</dbReference>